<keyword evidence="7" id="KW-0964">Secreted</keyword>
<dbReference type="Gene3D" id="1.20.1410.10">
    <property type="entry name" value="I/LWEQ domain"/>
    <property type="match status" value="1"/>
</dbReference>
<evidence type="ECO:0000256" key="11">
    <source>
        <dbReference type="ARBA" id="ARBA00023136"/>
    </source>
</evidence>
<dbReference type="GO" id="GO:0005886">
    <property type="term" value="C:plasma membrane"/>
    <property type="evidence" value="ECO:0007669"/>
    <property type="project" value="UniProtKB-SubCell"/>
</dbReference>
<sequence length="232" mass="26087">MIMEAVVIAAFTVLIIVLMSSTALLIFLCCQKNVRKSTSKYMKSLSSNTRFIRPKNAQLISESSEVELGEVCLHPDIEQILSDEQWINDASGLMPHCLAILKLCHLLTNRIIALTMANISQHRKHNLENFVLMAKKITPRADDVVRSMYAPLDARLLEARTVALVLSVTHLALVIKYGTSCSKDTQEWIDKALFDMDKHLEVLRSASANYETLLRSQANISPGHLNESFIYD</sequence>
<name>A0AAN9TBA3_9HEMI</name>
<evidence type="ECO:0000256" key="9">
    <source>
        <dbReference type="ARBA" id="ARBA00022824"/>
    </source>
</evidence>
<dbReference type="AlphaFoldDB" id="A0AAN9TBA3"/>
<evidence type="ECO:0000256" key="1">
    <source>
        <dbReference type="ARBA" id="ARBA00004401"/>
    </source>
</evidence>
<evidence type="ECO:0000256" key="8">
    <source>
        <dbReference type="ARBA" id="ARBA00022692"/>
    </source>
</evidence>
<dbReference type="PANTHER" id="PTHR32510:SF3">
    <property type="entry name" value="TRANSMEMBRANE PROTEIN 98"/>
    <property type="match status" value="1"/>
</dbReference>
<keyword evidence="9" id="KW-0256">Endoplasmic reticulum</keyword>
<keyword evidence="8 12" id="KW-0812">Transmembrane</keyword>
<feature type="transmembrane region" description="Helical" evidence="12">
    <location>
        <begin position="6"/>
        <end position="30"/>
    </location>
</feature>
<comment type="similarity">
    <text evidence="4">Belongs to the TMEM98 family.</text>
</comment>
<dbReference type="InterPro" id="IPR029668">
    <property type="entry name" value="TMEM98"/>
</dbReference>
<evidence type="ECO:0000256" key="3">
    <source>
        <dbReference type="ARBA" id="ARBA00004648"/>
    </source>
</evidence>
<keyword evidence="11 12" id="KW-0472">Membrane</keyword>
<dbReference type="GO" id="GO:0005576">
    <property type="term" value="C:extracellular region"/>
    <property type="evidence" value="ECO:0007669"/>
    <property type="project" value="UniProtKB-SubCell"/>
</dbReference>
<accession>A0AAN9TBA3</accession>
<evidence type="ECO:0000256" key="5">
    <source>
        <dbReference type="ARBA" id="ARBA00014380"/>
    </source>
</evidence>
<evidence type="ECO:0000256" key="6">
    <source>
        <dbReference type="ARBA" id="ARBA00022475"/>
    </source>
</evidence>
<dbReference type="EMBL" id="JBBCAQ010000034">
    <property type="protein sequence ID" value="KAK7579605.1"/>
    <property type="molecule type" value="Genomic_DNA"/>
</dbReference>
<evidence type="ECO:0000256" key="4">
    <source>
        <dbReference type="ARBA" id="ARBA00011024"/>
    </source>
</evidence>
<evidence type="ECO:0000256" key="7">
    <source>
        <dbReference type="ARBA" id="ARBA00022525"/>
    </source>
</evidence>
<keyword evidence="10 12" id="KW-1133">Transmembrane helix</keyword>
<comment type="caution">
    <text evidence="13">The sequence shown here is derived from an EMBL/GenBank/DDBJ whole genome shotgun (WGS) entry which is preliminary data.</text>
</comment>
<protein>
    <recommendedName>
        <fullName evidence="5">Transmembrane protein 98</fullName>
    </recommendedName>
</protein>
<evidence type="ECO:0000256" key="12">
    <source>
        <dbReference type="SAM" id="Phobius"/>
    </source>
</evidence>
<keyword evidence="6" id="KW-1003">Cell membrane</keyword>
<dbReference type="GO" id="GO:0005789">
    <property type="term" value="C:endoplasmic reticulum membrane"/>
    <property type="evidence" value="ECO:0007669"/>
    <property type="project" value="UniProtKB-SubCell"/>
</dbReference>
<evidence type="ECO:0000256" key="10">
    <source>
        <dbReference type="ARBA" id="ARBA00022989"/>
    </source>
</evidence>
<keyword evidence="14" id="KW-1185">Reference proteome</keyword>
<reference evidence="13 14" key="1">
    <citation type="submission" date="2024-03" db="EMBL/GenBank/DDBJ databases">
        <title>Adaptation during the transition from Ophiocordyceps entomopathogen to insect associate is accompanied by gene loss and intensified selection.</title>
        <authorList>
            <person name="Ward C.M."/>
            <person name="Onetto C.A."/>
            <person name="Borneman A.R."/>
        </authorList>
    </citation>
    <scope>NUCLEOTIDE SEQUENCE [LARGE SCALE GENOMIC DNA]</scope>
    <source>
        <strain evidence="13">AWRI1</strain>
        <tissue evidence="13">Single Adult Female</tissue>
    </source>
</reference>
<dbReference type="Proteomes" id="UP001367676">
    <property type="component" value="Unassembled WGS sequence"/>
</dbReference>
<evidence type="ECO:0000313" key="14">
    <source>
        <dbReference type="Proteomes" id="UP001367676"/>
    </source>
</evidence>
<dbReference type="PANTHER" id="PTHR32510">
    <property type="entry name" value="TRANSMEMBRANE PROTEIN 98"/>
    <property type="match status" value="1"/>
</dbReference>
<evidence type="ECO:0000313" key="13">
    <source>
        <dbReference type="EMBL" id="KAK7579605.1"/>
    </source>
</evidence>
<proteinExistence type="inferred from homology"/>
<evidence type="ECO:0000256" key="2">
    <source>
        <dbReference type="ARBA" id="ARBA00004550"/>
    </source>
</evidence>
<gene>
    <name evidence="13" type="ORF">V9T40_000234</name>
</gene>
<comment type="subcellular location">
    <subcellularLocation>
        <location evidence="1">Cell membrane</location>
        <topology evidence="1">Single-pass type II membrane protein</topology>
    </subcellularLocation>
    <subcellularLocation>
        <location evidence="3">Endoplasmic reticulum membrane</location>
        <topology evidence="3">Single-pass type II membrane protein</topology>
    </subcellularLocation>
    <subcellularLocation>
        <location evidence="2">Secreted</location>
        <location evidence="2">Extracellular exosome</location>
    </subcellularLocation>
</comment>
<organism evidence="13 14">
    <name type="scientific">Parthenolecanium corni</name>
    <dbReference type="NCBI Taxonomy" id="536013"/>
    <lineage>
        <taxon>Eukaryota</taxon>
        <taxon>Metazoa</taxon>
        <taxon>Ecdysozoa</taxon>
        <taxon>Arthropoda</taxon>
        <taxon>Hexapoda</taxon>
        <taxon>Insecta</taxon>
        <taxon>Pterygota</taxon>
        <taxon>Neoptera</taxon>
        <taxon>Paraneoptera</taxon>
        <taxon>Hemiptera</taxon>
        <taxon>Sternorrhyncha</taxon>
        <taxon>Coccoidea</taxon>
        <taxon>Coccidae</taxon>
        <taxon>Parthenolecanium</taxon>
    </lineage>
</organism>